<evidence type="ECO:0000313" key="2">
    <source>
        <dbReference type="EMBL" id="MFC3966188.1"/>
    </source>
</evidence>
<accession>A0ABV8E1S2</accession>
<evidence type="ECO:0000313" key="3">
    <source>
        <dbReference type="Proteomes" id="UP001595696"/>
    </source>
</evidence>
<reference evidence="3" key="1">
    <citation type="journal article" date="2019" name="Int. J. Syst. Evol. Microbiol.">
        <title>The Global Catalogue of Microorganisms (GCM) 10K type strain sequencing project: providing services to taxonomists for standard genome sequencing and annotation.</title>
        <authorList>
            <consortium name="The Broad Institute Genomics Platform"/>
            <consortium name="The Broad Institute Genome Sequencing Center for Infectious Disease"/>
            <person name="Wu L."/>
            <person name="Ma J."/>
        </authorList>
    </citation>
    <scope>NUCLEOTIDE SEQUENCE [LARGE SCALE GENOMIC DNA]</scope>
    <source>
        <strain evidence="3">CGMCC 4.7330</strain>
    </source>
</reference>
<keyword evidence="3" id="KW-1185">Reference proteome</keyword>
<sequence>MKTTTTTEHDTDPFDAILTGAGYALLYTVYAAALAIKWAVLFPVISAPLAFAVTAGVVFGWSVGVGLGLVALAGIMLWRHRRPEMFERWVTARARTRFLTWWRYTRRWARLLTACNLTIREGDRTFCPRLLSVAVVASSDVVRLRMLAGQSPADFENRAEHLAHAFGADAARVTITGPATVELAFRYGDSLAEVITLPEHRPLPGELGSTDKDAA</sequence>
<feature type="transmembrane region" description="Helical" evidence="1">
    <location>
        <begin position="21"/>
        <end position="45"/>
    </location>
</feature>
<name>A0ABV8E1S2_9NOCA</name>
<gene>
    <name evidence="2" type="ORF">ACFO0B_29730</name>
</gene>
<keyword evidence="1" id="KW-0472">Membrane</keyword>
<comment type="caution">
    <text evidence="2">The sequence shown here is derived from an EMBL/GenBank/DDBJ whole genome shotgun (WGS) entry which is preliminary data.</text>
</comment>
<proteinExistence type="predicted"/>
<feature type="transmembrane region" description="Helical" evidence="1">
    <location>
        <begin position="51"/>
        <end position="78"/>
    </location>
</feature>
<dbReference type="Proteomes" id="UP001595696">
    <property type="component" value="Unassembled WGS sequence"/>
</dbReference>
<protein>
    <submittedName>
        <fullName evidence="2">Uncharacterized protein</fullName>
    </submittedName>
</protein>
<organism evidence="2 3">
    <name type="scientific">Nocardia jiangsuensis</name>
    <dbReference type="NCBI Taxonomy" id="1691563"/>
    <lineage>
        <taxon>Bacteria</taxon>
        <taxon>Bacillati</taxon>
        <taxon>Actinomycetota</taxon>
        <taxon>Actinomycetes</taxon>
        <taxon>Mycobacteriales</taxon>
        <taxon>Nocardiaceae</taxon>
        <taxon>Nocardia</taxon>
    </lineage>
</organism>
<dbReference type="RefSeq" id="WP_378616689.1">
    <property type="nucleotide sequence ID" value="NZ_JBHSAX010000033.1"/>
</dbReference>
<keyword evidence="1" id="KW-1133">Transmembrane helix</keyword>
<keyword evidence="1" id="KW-0812">Transmembrane</keyword>
<evidence type="ECO:0000256" key="1">
    <source>
        <dbReference type="SAM" id="Phobius"/>
    </source>
</evidence>
<dbReference type="EMBL" id="JBHSAX010000033">
    <property type="protein sequence ID" value="MFC3966188.1"/>
    <property type="molecule type" value="Genomic_DNA"/>
</dbReference>